<protein>
    <submittedName>
        <fullName evidence="8">YcfA family protein</fullName>
    </submittedName>
</protein>
<evidence type="ECO:0000256" key="4">
    <source>
        <dbReference type="ARBA" id="ARBA00022759"/>
    </source>
</evidence>
<reference evidence="8" key="1">
    <citation type="submission" date="2010-05" db="EMBL/GenBank/DDBJ databases">
        <title>The draft genome of Desulfonatronospira thiodismutans ASO3-1.</title>
        <authorList>
            <consortium name="US DOE Joint Genome Institute (JGI-PGF)"/>
            <person name="Lucas S."/>
            <person name="Copeland A."/>
            <person name="Lapidus A."/>
            <person name="Cheng J.-F."/>
            <person name="Bruce D."/>
            <person name="Goodwin L."/>
            <person name="Pitluck S."/>
            <person name="Chertkov O."/>
            <person name="Brettin T."/>
            <person name="Detter J.C."/>
            <person name="Han C."/>
            <person name="Land M.L."/>
            <person name="Hauser L."/>
            <person name="Kyrpides N."/>
            <person name="Mikhailova N."/>
            <person name="Muyzer G."/>
            <person name="Woyke T."/>
        </authorList>
    </citation>
    <scope>NUCLEOTIDE SEQUENCE [LARGE SCALE GENOMIC DNA]</scope>
    <source>
        <strain evidence="8">ASO3-1</strain>
    </source>
</reference>
<evidence type="ECO:0000256" key="5">
    <source>
        <dbReference type="ARBA" id="ARBA00022801"/>
    </source>
</evidence>
<dbReference type="InterPro" id="IPR012933">
    <property type="entry name" value="HicA_mRNA_interferase"/>
</dbReference>
<keyword evidence="3" id="KW-0540">Nuclease</keyword>
<evidence type="ECO:0000256" key="6">
    <source>
        <dbReference type="ARBA" id="ARBA00022884"/>
    </source>
</evidence>
<dbReference type="RefSeq" id="WP_008869726.1">
    <property type="nucleotide sequence ID" value="NZ_ACJN02000002.1"/>
</dbReference>
<evidence type="ECO:0000256" key="2">
    <source>
        <dbReference type="ARBA" id="ARBA00022649"/>
    </source>
</evidence>
<proteinExistence type="inferred from homology"/>
<comment type="caution">
    <text evidence="8">The sequence shown here is derived from an EMBL/GenBank/DDBJ whole genome shotgun (WGS) entry which is preliminary data.</text>
</comment>
<dbReference type="GO" id="GO:0004519">
    <property type="term" value="F:endonuclease activity"/>
    <property type="evidence" value="ECO:0007669"/>
    <property type="project" value="UniProtKB-KW"/>
</dbReference>
<dbReference type="InterPro" id="IPR038570">
    <property type="entry name" value="HicA_sf"/>
</dbReference>
<accession>D6SNS7</accession>
<dbReference type="GO" id="GO:0003729">
    <property type="term" value="F:mRNA binding"/>
    <property type="evidence" value="ECO:0007669"/>
    <property type="project" value="InterPro"/>
</dbReference>
<dbReference type="AlphaFoldDB" id="D6SNS7"/>
<keyword evidence="4" id="KW-0255">Endonuclease</keyword>
<evidence type="ECO:0000256" key="3">
    <source>
        <dbReference type="ARBA" id="ARBA00022722"/>
    </source>
</evidence>
<name>D6SNS7_9BACT</name>
<dbReference type="EMBL" id="ACJN02000002">
    <property type="protein sequence ID" value="EFI34403.1"/>
    <property type="molecule type" value="Genomic_DNA"/>
</dbReference>
<evidence type="ECO:0000256" key="1">
    <source>
        <dbReference type="ARBA" id="ARBA00006620"/>
    </source>
</evidence>
<dbReference type="SUPFAM" id="SSF54786">
    <property type="entry name" value="YcfA/nrd intein domain"/>
    <property type="match status" value="1"/>
</dbReference>
<dbReference type="Proteomes" id="UP000005496">
    <property type="component" value="Unassembled WGS sequence"/>
</dbReference>
<evidence type="ECO:0000313" key="9">
    <source>
        <dbReference type="Proteomes" id="UP000005496"/>
    </source>
</evidence>
<evidence type="ECO:0000313" key="8">
    <source>
        <dbReference type="EMBL" id="EFI34403.1"/>
    </source>
</evidence>
<dbReference type="eggNOG" id="COG1724">
    <property type="taxonomic scope" value="Bacteria"/>
</dbReference>
<dbReference type="Gene3D" id="3.30.920.30">
    <property type="entry name" value="Hypothetical protein"/>
    <property type="match status" value="1"/>
</dbReference>
<sequence>MKFIELVRLLEQKGFKIIIEKGSIRYYGKPGWDKLIRIDYHGSKEVPTGTCHQILKAAGIKKP</sequence>
<keyword evidence="7" id="KW-0346">Stress response</keyword>
<keyword evidence="2" id="KW-1277">Toxin-antitoxin system</keyword>
<evidence type="ECO:0000256" key="7">
    <source>
        <dbReference type="ARBA" id="ARBA00023016"/>
    </source>
</evidence>
<dbReference type="GO" id="GO:0016787">
    <property type="term" value="F:hydrolase activity"/>
    <property type="evidence" value="ECO:0007669"/>
    <property type="project" value="UniProtKB-KW"/>
</dbReference>
<dbReference type="Pfam" id="PF07927">
    <property type="entry name" value="HicA_toxin"/>
    <property type="match status" value="1"/>
</dbReference>
<gene>
    <name evidence="8" type="ORF">Dthio_PD1759</name>
</gene>
<dbReference type="OrthoDB" id="286048at2"/>
<organism evidence="8 9">
    <name type="scientific">Desulfonatronospira thiodismutans ASO3-1</name>
    <dbReference type="NCBI Taxonomy" id="555779"/>
    <lineage>
        <taxon>Bacteria</taxon>
        <taxon>Pseudomonadati</taxon>
        <taxon>Thermodesulfobacteriota</taxon>
        <taxon>Desulfovibrionia</taxon>
        <taxon>Desulfovibrionales</taxon>
        <taxon>Desulfonatronovibrionaceae</taxon>
        <taxon>Desulfonatronospira</taxon>
    </lineage>
</organism>
<keyword evidence="9" id="KW-1185">Reference proteome</keyword>
<keyword evidence="6" id="KW-0694">RNA-binding</keyword>
<keyword evidence="5" id="KW-0378">Hydrolase</keyword>
<comment type="similarity">
    <text evidence="1">Belongs to the HicA mRNA interferase family.</text>
</comment>